<evidence type="ECO:0000256" key="3">
    <source>
        <dbReference type="ARBA" id="ARBA00022448"/>
    </source>
</evidence>
<evidence type="ECO:0000313" key="15">
    <source>
        <dbReference type="Proteomes" id="UP000294063"/>
    </source>
</evidence>
<keyword evidence="7" id="KW-0653">Protein transport</keyword>
<keyword evidence="8 11" id="KW-1133">Transmembrane helix</keyword>
<evidence type="ECO:0000313" key="16">
    <source>
        <dbReference type="Proteomes" id="UP000294166"/>
    </source>
</evidence>
<evidence type="ECO:0000256" key="5">
    <source>
        <dbReference type="ARBA" id="ARBA00022519"/>
    </source>
</evidence>
<feature type="compositionally biased region" description="Basic and acidic residues" evidence="10">
    <location>
        <begin position="137"/>
        <end position="148"/>
    </location>
</feature>
<sequence length="254" mass="28202">METFVLNFRYLAAAGISLAIHTALIWSVPEKKAFAMPTGSTSSHVNIQFVAPSVPTPQSVQTKKNEVIKPKEQPKEQATVEKTVQKQVAEKKPVKSKPKSKPKNKVVKKPTISKPIEPEQKILKEKVETKPTTNTAKKTEKPVEKESTAKPVASKSGATEKPQLVQKPSFLTRPNAPRYPRIAQRKGIEGTALYEIWLNENGKQIKQELITSSGAQVLDEAALNAIRDWQFSPQMINGQAIAHRVQIPVRFSLN</sequence>
<dbReference type="GO" id="GO:0015031">
    <property type="term" value="P:protein transport"/>
    <property type="evidence" value="ECO:0007669"/>
    <property type="project" value="UniProtKB-KW"/>
</dbReference>
<evidence type="ECO:0000256" key="11">
    <source>
        <dbReference type="SAM" id="Phobius"/>
    </source>
</evidence>
<evidence type="ECO:0000313" key="14">
    <source>
        <dbReference type="EMBL" id="RYU62268.1"/>
    </source>
</evidence>
<evidence type="ECO:0000256" key="9">
    <source>
        <dbReference type="ARBA" id="ARBA00023136"/>
    </source>
</evidence>
<gene>
    <name evidence="14" type="ORF">ERW53_16420</name>
    <name evidence="13" type="ORF">ERW57_14800</name>
</gene>
<dbReference type="GO" id="GO:0055085">
    <property type="term" value="P:transmembrane transport"/>
    <property type="evidence" value="ECO:0007669"/>
    <property type="project" value="InterPro"/>
</dbReference>
<dbReference type="PANTHER" id="PTHR33446">
    <property type="entry name" value="PROTEIN TONB-RELATED"/>
    <property type="match status" value="1"/>
</dbReference>
<evidence type="ECO:0000256" key="8">
    <source>
        <dbReference type="ARBA" id="ARBA00022989"/>
    </source>
</evidence>
<feature type="transmembrane region" description="Helical" evidence="11">
    <location>
        <begin position="6"/>
        <end position="26"/>
    </location>
</feature>
<dbReference type="InterPro" id="IPR006260">
    <property type="entry name" value="TonB/TolA_C"/>
</dbReference>
<evidence type="ECO:0000256" key="1">
    <source>
        <dbReference type="ARBA" id="ARBA00004383"/>
    </source>
</evidence>
<dbReference type="Proteomes" id="UP000294063">
    <property type="component" value="Unassembled WGS sequence"/>
</dbReference>
<keyword evidence="16" id="KW-1185">Reference proteome</keyword>
<comment type="similarity">
    <text evidence="2">Belongs to the TonB family.</text>
</comment>
<keyword evidence="3" id="KW-0813">Transport</keyword>
<keyword evidence="6 11" id="KW-0812">Transmembrane</keyword>
<dbReference type="Gene3D" id="3.30.1150.10">
    <property type="match status" value="1"/>
</dbReference>
<feature type="domain" description="TonB C-terminal" evidence="12">
    <location>
        <begin position="164"/>
        <end position="254"/>
    </location>
</feature>
<dbReference type="EMBL" id="SEZK01000029">
    <property type="protein sequence ID" value="RYU49619.1"/>
    <property type="molecule type" value="Genomic_DNA"/>
</dbReference>
<dbReference type="PROSITE" id="PS52015">
    <property type="entry name" value="TONB_CTD"/>
    <property type="match status" value="1"/>
</dbReference>
<organism evidence="13 15">
    <name type="scientific">Aliivibrio finisterrensis</name>
    <dbReference type="NCBI Taxonomy" id="511998"/>
    <lineage>
        <taxon>Bacteria</taxon>
        <taxon>Pseudomonadati</taxon>
        <taxon>Pseudomonadota</taxon>
        <taxon>Gammaproteobacteria</taxon>
        <taxon>Vibrionales</taxon>
        <taxon>Vibrionaceae</taxon>
        <taxon>Aliivibrio</taxon>
    </lineage>
</organism>
<accession>A0A4Q5KT47</accession>
<name>A0A4Q5KT47_9GAMM</name>
<feature type="compositionally biased region" description="Basic and acidic residues" evidence="10">
    <location>
        <begin position="116"/>
        <end position="129"/>
    </location>
</feature>
<dbReference type="SUPFAM" id="SSF74653">
    <property type="entry name" value="TolA/TonB C-terminal domain"/>
    <property type="match status" value="1"/>
</dbReference>
<evidence type="ECO:0000256" key="10">
    <source>
        <dbReference type="SAM" id="MobiDB-lite"/>
    </source>
</evidence>
<dbReference type="Proteomes" id="UP000294166">
    <property type="component" value="Unassembled WGS sequence"/>
</dbReference>
<keyword evidence="4" id="KW-1003">Cell membrane</keyword>
<evidence type="ECO:0000256" key="2">
    <source>
        <dbReference type="ARBA" id="ARBA00006555"/>
    </source>
</evidence>
<comment type="subcellular location">
    <subcellularLocation>
        <location evidence="1">Cell inner membrane</location>
        <topology evidence="1">Single-pass membrane protein</topology>
        <orientation evidence="1">Periplasmic side</orientation>
    </subcellularLocation>
</comment>
<dbReference type="InterPro" id="IPR051045">
    <property type="entry name" value="TonB-dependent_transducer"/>
</dbReference>
<evidence type="ECO:0000313" key="13">
    <source>
        <dbReference type="EMBL" id="RYU49619.1"/>
    </source>
</evidence>
<feature type="compositionally biased region" description="Basic residues" evidence="10">
    <location>
        <begin position="94"/>
        <end position="108"/>
    </location>
</feature>
<proteinExistence type="inferred from homology"/>
<reference evidence="15 16" key="1">
    <citation type="submission" date="2019-02" db="EMBL/GenBank/DDBJ databases">
        <title>Genome sequences of Aliivibrio finisterrensis strains from farmed Atlantic salmon.</title>
        <authorList>
            <person name="Bowman J.P."/>
        </authorList>
    </citation>
    <scope>NUCLEOTIDE SEQUENCE [LARGE SCALE GENOMIC DNA]</scope>
    <source>
        <strain evidence="14 16">A21</strain>
        <strain evidence="13 15">A46</strain>
    </source>
</reference>
<dbReference type="NCBIfam" id="TIGR01352">
    <property type="entry name" value="tonB_Cterm"/>
    <property type="match status" value="1"/>
</dbReference>
<evidence type="ECO:0000256" key="4">
    <source>
        <dbReference type="ARBA" id="ARBA00022475"/>
    </source>
</evidence>
<feature type="compositionally biased region" description="Basic and acidic residues" evidence="10">
    <location>
        <begin position="63"/>
        <end position="79"/>
    </location>
</feature>
<dbReference type="PANTHER" id="PTHR33446:SF2">
    <property type="entry name" value="PROTEIN TONB"/>
    <property type="match status" value="1"/>
</dbReference>
<keyword evidence="5" id="KW-0997">Cell inner membrane</keyword>
<dbReference type="AlphaFoldDB" id="A0A4Q5KT47"/>
<feature type="region of interest" description="Disordered" evidence="10">
    <location>
        <begin position="55"/>
        <end position="162"/>
    </location>
</feature>
<keyword evidence="9 11" id="KW-0472">Membrane</keyword>
<protein>
    <submittedName>
        <fullName evidence="13">Energy transducer TonB</fullName>
    </submittedName>
</protein>
<dbReference type="Pfam" id="PF03544">
    <property type="entry name" value="TonB_C"/>
    <property type="match status" value="1"/>
</dbReference>
<evidence type="ECO:0000256" key="7">
    <source>
        <dbReference type="ARBA" id="ARBA00022927"/>
    </source>
</evidence>
<evidence type="ECO:0000256" key="6">
    <source>
        <dbReference type="ARBA" id="ARBA00022692"/>
    </source>
</evidence>
<comment type="caution">
    <text evidence="13">The sequence shown here is derived from an EMBL/GenBank/DDBJ whole genome shotgun (WGS) entry which is preliminary data.</text>
</comment>
<dbReference type="GO" id="GO:0031992">
    <property type="term" value="F:energy transducer activity"/>
    <property type="evidence" value="ECO:0007669"/>
    <property type="project" value="TreeGrafter"/>
</dbReference>
<evidence type="ECO:0000259" key="12">
    <source>
        <dbReference type="PROSITE" id="PS52015"/>
    </source>
</evidence>
<dbReference type="InterPro" id="IPR037682">
    <property type="entry name" value="TonB_C"/>
</dbReference>
<dbReference type="EMBL" id="SEZN01000035">
    <property type="protein sequence ID" value="RYU62268.1"/>
    <property type="molecule type" value="Genomic_DNA"/>
</dbReference>
<dbReference type="GO" id="GO:0098797">
    <property type="term" value="C:plasma membrane protein complex"/>
    <property type="evidence" value="ECO:0007669"/>
    <property type="project" value="TreeGrafter"/>
</dbReference>